<accession>A0A3Q7G804</accession>
<dbReference type="EnsemblPlants" id="Solyc03g063053.1.1">
    <property type="protein sequence ID" value="Solyc03g063053.1.1"/>
    <property type="gene ID" value="Solyc03g063053.1"/>
</dbReference>
<keyword evidence="2" id="KW-1185">Reference proteome</keyword>
<dbReference type="AlphaFoldDB" id="A0A3Q7G804"/>
<reference evidence="1" key="2">
    <citation type="submission" date="2019-01" db="UniProtKB">
        <authorList>
            <consortium name="EnsemblPlants"/>
        </authorList>
    </citation>
    <scope>IDENTIFICATION</scope>
    <source>
        <strain evidence="1">cv. Heinz 1706</strain>
    </source>
</reference>
<evidence type="ECO:0000313" key="1">
    <source>
        <dbReference type="EnsemblPlants" id="Solyc03g063053.1.1"/>
    </source>
</evidence>
<sequence length="138" mass="15346">MAYRMKAIMLQSLPAAENESFGQLFVISRSSSILDFSNRLEVTEQISKFGVNCMTSPTIRLLGALKTSTEEEKKAMHFLRIETWRGDRKSAIIIGWCEIASKTVGQTDEPSSSKVQNPGWKITTGLRVAPISDKPIPI</sequence>
<organism evidence="1">
    <name type="scientific">Solanum lycopersicum</name>
    <name type="common">Tomato</name>
    <name type="synonym">Lycopersicon esculentum</name>
    <dbReference type="NCBI Taxonomy" id="4081"/>
    <lineage>
        <taxon>Eukaryota</taxon>
        <taxon>Viridiplantae</taxon>
        <taxon>Streptophyta</taxon>
        <taxon>Embryophyta</taxon>
        <taxon>Tracheophyta</taxon>
        <taxon>Spermatophyta</taxon>
        <taxon>Magnoliopsida</taxon>
        <taxon>eudicotyledons</taxon>
        <taxon>Gunneridae</taxon>
        <taxon>Pentapetalae</taxon>
        <taxon>asterids</taxon>
        <taxon>lamiids</taxon>
        <taxon>Solanales</taxon>
        <taxon>Solanaceae</taxon>
        <taxon>Solanoideae</taxon>
        <taxon>Solaneae</taxon>
        <taxon>Solanum</taxon>
        <taxon>Solanum subgen. Lycopersicon</taxon>
    </lineage>
</organism>
<dbReference type="Gramene" id="Solyc03g063053.1.1">
    <property type="protein sequence ID" value="Solyc03g063053.1.1"/>
    <property type="gene ID" value="Solyc03g063053.1"/>
</dbReference>
<evidence type="ECO:0000313" key="2">
    <source>
        <dbReference type="Proteomes" id="UP000004994"/>
    </source>
</evidence>
<dbReference type="InParanoid" id="A0A3Q7G804"/>
<dbReference type="Proteomes" id="UP000004994">
    <property type="component" value="Chromosome 3"/>
</dbReference>
<reference evidence="1" key="1">
    <citation type="journal article" date="2012" name="Nature">
        <title>The tomato genome sequence provides insights into fleshy fruit evolution.</title>
        <authorList>
            <consortium name="Tomato Genome Consortium"/>
        </authorList>
    </citation>
    <scope>NUCLEOTIDE SEQUENCE [LARGE SCALE GENOMIC DNA]</scope>
    <source>
        <strain evidence="1">cv. Heinz 1706</strain>
    </source>
</reference>
<proteinExistence type="predicted"/>
<protein>
    <submittedName>
        <fullName evidence="1">Uncharacterized protein</fullName>
    </submittedName>
</protein>
<name>A0A3Q7G804_SOLLC</name>